<feature type="region of interest" description="Disordered" evidence="1">
    <location>
        <begin position="1"/>
        <end position="37"/>
    </location>
</feature>
<proteinExistence type="predicted"/>
<gene>
    <name evidence="2" type="ORF">ALC57_03465</name>
</gene>
<dbReference type="AlphaFoldDB" id="A0A195EGV5"/>
<dbReference type="Proteomes" id="UP000078492">
    <property type="component" value="Unassembled WGS sequence"/>
</dbReference>
<organism evidence="2 3">
    <name type="scientific">Trachymyrmex cornetzi</name>
    <dbReference type="NCBI Taxonomy" id="471704"/>
    <lineage>
        <taxon>Eukaryota</taxon>
        <taxon>Metazoa</taxon>
        <taxon>Ecdysozoa</taxon>
        <taxon>Arthropoda</taxon>
        <taxon>Hexapoda</taxon>
        <taxon>Insecta</taxon>
        <taxon>Pterygota</taxon>
        <taxon>Neoptera</taxon>
        <taxon>Endopterygota</taxon>
        <taxon>Hymenoptera</taxon>
        <taxon>Apocrita</taxon>
        <taxon>Aculeata</taxon>
        <taxon>Formicoidea</taxon>
        <taxon>Formicidae</taxon>
        <taxon>Myrmicinae</taxon>
        <taxon>Trachymyrmex</taxon>
    </lineage>
</organism>
<accession>A0A195EGV5</accession>
<evidence type="ECO:0000313" key="2">
    <source>
        <dbReference type="EMBL" id="KYN27122.1"/>
    </source>
</evidence>
<evidence type="ECO:0000256" key="1">
    <source>
        <dbReference type="SAM" id="MobiDB-lite"/>
    </source>
</evidence>
<protein>
    <submittedName>
        <fullName evidence="2">Uncharacterized protein</fullName>
    </submittedName>
</protein>
<sequence length="159" mass="17676">QPFGASSPTGRSIKSLVRRASTAVNERGGSGSAELDSGEKLQRAIPFQSLGPSATWQAVANDLTTPWHAMGVDYGQEIRKLRCNPTRIPPEPSIFRGICLNESHGNSPDQFRFRSSNPRELPIYHPNELFANNFPSRCKFMVNQINEETPEAKSLDTYK</sequence>
<evidence type="ECO:0000313" key="3">
    <source>
        <dbReference type="Proteomes" id="UP000078492"/>
    </source>
</evidence>
<keyword evidence="3" id="KW-1185">Reference proteome</keyword>
<feature type="non-terminal residue" evidence="2">
    <location>
        <position position="1"/>
    </location>
</feature>
<reference evidence="2 3" key="1">
    <citation type="submission" date="2015-09" db="EMBL/GenBank/DDBJ databases">
        <title>Trachymyrmex cornetzi WGS genome.</title>
        <authorList>
            <person name="Nygaard S."/>
            <person name="Hu H."/>
            <person name="Boomsma J."/>
            <person name="Zhang G."/>
        </authorList>
    </citation>
    <scope>NUCLEOTIDE SEQUENCE [LARGE SCALE GENOMIC DNA]</scope>
    <source>
        <strain evidence="2">Tcor2-1</strain>
        <tissue evidence="2">Whole body</tissue>
    </source>
</reference>
<feature type="compositionally biased region" description="Polar residues" evidence="1">
    <location>
        <begin position="1"/>
        <end position="12"/>
    </location>
</feature>
<name>A0A195EGV5_9HYME</name>
<dbReference type="EMBL" id="KQ978957">
    <property type="protein sequence ID" value="KYN27122.1"/>
    <property type="molecule type" value="Genomic_DNA"/>
</dbReference>